<proteinExistence type="predicted"/>
<comment type="caution">
    <text evidence="2">The sequence shown here is derived from an EMBL/GenBank/DDBJ whole genome shotgun (WGS) entry which is preliminary data.</text>
</comment>
<keyword evidence="3" id="KW-1185">Reference proteome</keyword>
<evidence type="ECO:0000256" key="1">
    <source>
        <dbReference type="SAM" id="MobiDB-lite"/>
    </source>
</evidence>
<accession>A0ABT4ZPV9</accession>
<feature type="compositionally biased region" description="Basic and acidic residues" evidence="1">
    <location>
        <begin position="487"/>
        <end position="503"/>
    </location>
</feature>
<feature type="region of interest" description="Disordered" evidence="1">
    <location>
        <begin position="60"/>
        <end position="84"/>
    </location>
</feature>
<evidence type="ECO:0000313" key="3">
    <source>
        <dbReference type="Proteomes" id="UP001211711"/>
    </source>
</evidence>
<reference evidence="2 3" key="1">
    <citation type="submission" date="2023-01" db="EMBL/GenBank/DDBJ databases">
        <title>Genomes from the Australian National Cyanobacteria Reference Collection.</title>
        <authorList>
            <person name="Willis A."/>
            <person name="Lee E.M.F."/>
        </authorList>
    </citation>
    <scope>NUCLEOTIDE SEQUENCE [LARGE SCALE GENOMIC DNA]</scope>
    <source>
        <strain evidence="2 3">CS-549</strain>
    </source>
</reference>
<evidence type="ECO:0000313" key="2">
    <source>
        <dbReference type="EMBL" id="MDB9441440.1"/>
    </source>
</evidence>
<name>A0ABT4ZPV9_9CYAN</name>
<feature type="region of interest" description="Disordered" evidence="1">
    <location>
        <begin position="478"/>
        <end position="503"/>
    </location>
</feature>
<evidence type="ECO:0008006" key="4">
    <source>
        <dbReference type="Google" id="ProtNLM"/>
    </source>
</evidence>
<dbReference type="EMBL" id="JAQMTI010000108">
    <property type="protein sequence ID" value="MDB9441440.1"/>
    <property type="molecule type" value="Genomic_DNA"/>
</dbReference>
<dbReference type="Proteomes" id="UP001211711">
    <property type="component" value="Unassembled WGS sequence"/>
</dbReference>
<gene>
    <name evidence="2" type="ORF">PN497_08725</name>
</gene>
<dbReference type="RefSeq" id="WP_242027294.1">
    <property type="nucleotide sequence ID" value="NZ_JAQMTI010000108.1"/>
</dbReference>
<feature type="region of interest" description="Disordered" evidence="1">
    <location>
        <begin position="573"/>
        <end position="610"/>
    </location>
</feature>
<organism evidence="2 3">
    <name type="scientific">Sphaerospermopsis kisseleviana CS-549</name>
    <dbReference type="NCBI Taxonomy" id="3021783"/>
    <lineage>
        <taxon>Bacteria</taxon>
        <taxon>Bacillati</taxon>
        <taxon>Cyanobacteriota</taxon>
        <taxon>Cyanophyceae</taxon>
        <taxon>Nostocales</taxon>
        <taxon>Aphanizomenonaceae</taxon>
        <taxon>Sphaerospermopsis</taxon>
        <taxon>Sphaerospermopsis kisseleviana</taxon>
    </lineage>
</organism>
<sequence length="1394" mass="158600">MKRQYTTKRNPCPVCGNHHGCAIRSDNLIECLRSFSQYDAPAGYRFIKLLRNDMGGLFVPDDKSGQIQGERLSSPQSRAGSRKINKGLSIEERNRQNRLLLNSTVSSLGTQHISHLQTQRQLTTQEINWLKDLGWVRSWEPGLSAPVGVTSALAGVSLEGRLLGREGIAIAALDPNFQITGFQIATLQTKPKYIWLSSSNQGGNGPHLPNGELPLFCWKHPNSKRAKVVILCEGALKSLLTAVFLWRSGQTDIAVIGTAVAARYGNKTLKDYLKRLRPQKIRLMPDAGAILNPHIAQGNEDTLQQCRKCRYHLSVGDWGQLETKEQLDIDELLAVGRQDEIKLISTAAYLNRHHIHQQIRKLLKQGSFQLVQDKLITLKPAPNSTDNLDLIQQYAKGVEYCRKGGYQVMVSWNNEAIPSPCPPHTAPLPLLTPEEFFAGCSEQVQQSLAQIDREWGMLYKLKLWFGRMVERYRPKNGFGQQNSGVSDRYEPQRHRVHGERKDKVKRFDAALQGDGVFKGDFSVSSFGLNADHDGFSRITNRRTEYREDGKTELSTDQGVTELLDQDECNFQINEPQRTQRTRRKESLRDIVPNSFTSQPDEKQLLSEDEQGLSSPIAPCNVIEYKPGKFAKYGTLQQPPKIIFKKGQRLQVYAEAIAAGWKHILDKSPTGTFKSHDAGTALPTALGVEKLWYFTSHARNVSTETIERNYEYLDVRNSGMVWDTTPNGKRYLRWPKQGETPDTKGNCHRSQIFNVLRSKNLDSIEGAENPICATCHLLEACRGCAGPGFGHRFLRKETFKSDRIRSHPDSAPQPEDFDWSTSGIFWDEVMQTVQPVNTITANLRDIDQVMAELMTHSPEISLQLQPMWAVLRECITGDIQQPYYGWNDAGVRGMLGKAPENLDEIITEVMQILQPDLLPIFNSTSRYGVDLSDLPKKVRKQFGNPISELVDKIQTEVVVNWFVPFLQVWSRKIPGAMRIDNGKLSVTTRNSRHSAISQSTLWNVYLDATTKPEYIAWWFDIEPEAILTVEQEIRKPNNLQIIQITGLGQVSKNRSSYCQERVSALRQELLSRHSDIKFIDFVKCCENEDGGWFRDSRGSNDFQEITALATFGIPYQNIGHLETLYLTLKPTDEQVNYHNWDDGKLNHRNSNKPLSYSKINQDLQKFIDWVTQSEIIQAIGRLRVNNRRESELNFYFCADYDLSFLEHEIKYIQAAEMTIEAGSKDEKSWWKIETAVKELWLQGQKITQPVVAAVSGMSQGYISKLATEFGGGWKQWLKIFLSLLNSNNSKRNNLDDISDVVKEELEMTDIDFSLQNFETKSHQEIVKTVFAIDKHLDDIDWQYFLDEMPIKSQSKIIAALLSILPKCWVQELITQVASYGEERSLRLYFVKAVGE</sequence>
<feature type="compositionally biased region" description="Polar residues" evidence="1">
    <location>
        <begin position="65"/>
        <end position="79"/>
    </location>
</feature>
<protein>
    <recommendedName>
        <fullName evidence="4">Toprim domain-containing protein</fullName>
    </recommendedName>
</protein>